<dbReference type="AlphaFoldDB" id="A0A4Y4ATU7"/>
<accession>A0A4Y4ATU7</accession>
<name>A0A4Y4ATU7_9FLAO</name>
<reference evidence="1 2" key="1">
    <citation type="submission" date="2019-06" db="EMBL/GenBank/DDBJ databases">
        <title>Whole genome shotgun sequence of Flavobacterium flevense NBRC 14960.</title>
        <authorList>
            <person name="Hosoyama A."/>
            <person name="Uohara A."/>
            <person name="Ohji S."/>
            <person name="Ichikawa N."/>
        </authorList>
    </citation>
    <scope>NUCLEOTIDE SEQUENCE [LARGE SCALE GENOMIC DNA]</scope>
    <source>
        <strain evidence="1 2">NBRC 14960</strain>
    </source>
</reference>
<keyword evidence="2" id="KW-1185">Reference proteome</keyword>
<organism evidence="1 2">
    <name type="scientific">Flavobacterium flevense</name>
    <dbReference type="NCBI Taxonomy" id="983"/>
    <lineage>
        <taxon>Bacteria</taxon>
        <taxon>Pseudomonadati</taxon>
        <taxon>Bacteroidota</taxon>
        <taxon>Flavobacteriia</taxon>
        <taxon>Flavobacteriales</taxon>
        <taxon>Flavobacteriaceae</taxon>
        <taxon>Flavobacterium</taxon>
    </lineage>
</organism>
<dbReference type="STRING" id="983.SAMN05443543_103165"/>
<comment type="caution">
    <text evidence="1">The sequence shown here is derived from an EMBL/GenBank/DDBJ whole genome shotgun (WGS) entry which is preliminary data.</text>
</comment>
<dbReference type="RefSeq" id="WP_073243373.1">
    <property type="nucleotide sequence ID" value="NZ_BJNP01000001.1"/>
</dbReference>
<dbReference type="OrthoDB" id="1376233at2"/>
<proteinExistence type="predicted"/>
<dbReference type="Proteomes" id="UP000316775">
    <property type="component" value="Unassembled WGS sequence"/>
</dbReference>
<dbReference type="EMBL" id="BJNP01000001">
    <property type="protein sequence ID" value="GEC70522.1"/>
    <property type="molecule type" value="Genomic_DNA"/>
</dbReference>
<evidence type="ECO:0000313" key="2">
    <source>
        <dbReference type="Proteomes" id="UP000316775"/>
    </source>
</evidence>
<gene>
    <name evidence="1" type="ORF">FFL01_00610</name>
</gene>
<sequence length="162" mass="18486">MINCSSKRVKVSETVVQKKRVEFEFIPNGFQLETTGNGFVDVYPDKLDIVIIKGEMRINPIYSRFKTSSAYAIQIGISRYFPGEKSFKILATGEKIIINKIFQSRDDFYTLSNLKFSIPNIKKEDLKNSRVTLTIFSDGTSHSSTNYAHSNDENTISTLFDF</sequence>
<evidence type="ECO:0000313" key="1">
    <source>
        <dbReference type="EMBL" id="GEC70522.1"/>
    </source>
</evidence>
<protein>
    <submittedName>
        <fullName evidence="1">Uncharacterized protein</fullName>
    </submittedName>
</protein>